<evidence type="ECO:0000313" key="2">
    <source>
        <dbReference type="EMBL" id="HHF53142.1"/>
    </source>
</evidence>
<proteinExistence type="predicted"/>
<dbReference type="AlphaFoldDB" id="A0A7V5HMX1"/>
<gene>
    <name evidence="2" type="ORF">ENL43_02105</name>
</gene>
<dbReference type="Gene3D" id="3.20.20.140">
    <property type="entry name" value="Metal-dependent hydrolases"/>
    <property type="match status" value="1"/>
</dbReference>
<dbReference type="PANTHER" id="PTHR43135:SF3">
    <property type="entry name" value="ALPHA-D-RIBOSE 1-METHYLPHOSPHONATE 5-TRIPHOSPHATE DIPHOSPHATASE"/>
    <property type="match status" value="1"/>
</dbReference>
<dbReference type="SUPFAM" id="SSF51338">
    <property type="entry name" value="Composite domain of metallo-dependent hydrolases"/>
    <property type="match status" value="1"/>
</dbReference>
<dbReference type="SUPFAM" id="SSF51556">
    <property type="entry name" value="Metallo-dependent hydrolases"/>
    <property type="match status" value="1"/>
</dbReference>
<dbReference type="InterPro" id="IPR011059">
    <property type="entry name" value="Metal-dep_hydrolase_composite"/>
</dbReference>
<reference evidence="2" key="1">
    <citation type="journal article" date="2020" name="mSystems">
        <title>Genome- and Community-Level Interaction Insights into Carbon Utilization and Element Cycling Functions of Hydrothermarchaeota in Hydrothermal Sediment.</title>
        <authorList>
            <person name="Zhou Z."/>
            <person name="Liu Y."/>
            <person name="Xu W."/>
            <person name="Pan J."/>
            <person name="Luo Z.H."/>
            <person name="Li M."/>
        </authorList>
    </citation>
    <scope>NUCLEOTIDE SEQUENCE [LARGE SCALE GENOMIC DNA]</scope>
    <source>
        <strain evidence="2">HyVt-96</strain>
    </source>
</reference>
<dbReference type="Pfam" id="PF01979">
    <property type="entry name" value="Amidohydro_1"/>
    <property type="match status" value="1"/>
</dbReference>
<dbReference type="InterPro" id="IPR006680">
    <property type="entry name" value="Amidohydro-rel"/>
</dbReference>
<accession>A0A7V5HMX1</accession>
<dbReference type="InterPro" id="IPR051781">
    <property type="entry name" value="Metallo-dep_Hydrolase"/>
</dbReference>
<dbReference type="InterPro" id="IPR032466">
    <property type="entry name" value="Metal_Hydrolase"/>
</dbReference>
<dbReference type="PANTHER" id="PTHR43135">
    <property type="entry name" value="ALPHA-D-RIBOSE 1-METHYLPHOSPHONATE 5-TRIPHOSPHATE DIPHOSPHATASE"/>
    <property type="match status" value="1"/>
</dbReference>
<name>A0A7V5HMX1_UNCW3</name>
<organism evidence="2">
    <name type="scientific">candidate division WOR-3 bacterium</name>
    <dbReference type="NCBI Taxonomy" id="2052148"/>
    <lineage>
        <taxon>Bacteria</taxon>
        <taxon>Bacteria division WOR-3</taxon>
    </lineage>
</organism>
<dbReference type="GO" id="GO:0016810">
    <property type="term" value="F:hydrolase activity, acting on carbon-nitrogen (but not peptide) bonds"/>
    <property type="evidence" value="ECO:0007669"/>
    <property type="project" value="InterPro"/>
</dbReference>
<dbReference type="CDD" id="cd01309">
    <property type="entry name" value="Met_dep_hydrolase_C"/>
    <property type="match status" value="1"/>
</dbReference>
<sequence>MKILVGGMIFTGKEFIEGGAIYIENGKIIKVLKRKYLRKEAEIIDCSGKYILPGLIDAHTHIGLYEEGAGRDYTDGNEMTKPVTPHLYAIDAVSPHDVAMKKARENGVTAVFVTPGSANPIGGIGSVIKLKDGLPHKNVVKKEAGMKFAFGENPKFVYGPQKKMPMTRMAIAALIRESLYKAKYYGEKKKRKKDFETDVEMEALLKLLRREFPARAHAHRHDDIMTALRIKEEFGFDLVIEHCTSGMKVKDQLKGKVIGCVLGPAFGVSTKPESRDISFKTPGILAKEGILVAITSDHPVTPLKYLNIYAAMAFKEGMEEIEALKAITINPAKILGVEKRIGSIEKGKDADIVVYNRHPFDILARAEMVFIDGERVK</sequence>
<dbReference type="EMBL" id="DRTX01000112">
    <property type="protein sequence ID" value="HHF53142.1"/>
    <property type="molecule type" value="Genomic_DNA"/>
</dbReference>
<evidence type="ECO:0000259" key="1">
    <source>
        <dbReference type="Pfam" id="PF01979"/>
    </source>
</evidence>
<comment type="caution">
    <text evidence="2">The sequence shown here is derived from an EMBL/GenBank/DDBJ whole genome shotgun (WGS) entry which is preliminary data.</text>
</comment>
<feature type="domain" description="Amidohydrolase-related" evidence="1">
    <location>
        <begin position="50"/>
        <end position="376"/>
    </location>
</feature>
<protein>
    <submittedName>
        <fullName evidence="2">Amidohydrolase</fullName>
    </submittedName>
</protein>
<dbReference type="Proteomes" id="UP000886050">
    <property type="component" value="Unassembled WGS sequence"/>
</dbReference>